<keyword evidence="1" id="KW-1133">Transmembrane helix</keyword>
<dbReference type="RefSeq" id="WP_024495263.1">
    <property type="nucleotide sequence ID" value="NZ_AWGA01000009.1"/>
</dbReference>
<protein>
    <recommendedName>
        <fullName evidence="2">DUF6708 domain-containing protein</fullName>
    </recommendedName>
</protein>
<reference evidence="3 4" key="1">
    <citation type="journal article" date="2014" name="Appl. Environ. Microbiol.">
        <title>Genomic features of a bumble bee symbiont reflect its host environment.</title>
        <authorList>
            <person name="Martinson V.G."/>
            <person name="Magoc T."/>
            <person name="Koch H."/>
            <person name="Salzberg S.L."/>
            <person name="Moran N.A."/>
        </authorList>
    </citation>
    <scope>NUCLEOTIDE SEQUENCE [LARGE SCALE GENOMIC DNA]</scope>
    <source>
        <strain evidence="3 4">Bimp</strain>
    </source>
</reference>
<evidence type="ECO:0000256" key="1">
    <source>
        <dbReference type="SAM" id="Phobius"/>
    </source>
</evidence>
<dbReference type="AlphaFoldDB" id="A0AB94IF13"/>
<name>A0AB94IF13_9GAMM</name>
<feature type="transmembrane region" description="Helical" evidence="1">
    <location>
        <begin position="49"/>
        <end position="76"/>
    </location>
</feature>
<feature type="domain" description="DUF6708" evidence="2">
    <location>
        <begin position="96"/>
        <end position="234"/>
    </location>
</feature>
<keyword evidence="1" id="KW-0472">Membrane</keyword>
<accession>A0AB94IF13</accession>
<organism evidence="3 4">
    <name type="scientific">Candidatus Schmidhempelia bombi str. Bimp</name>
    <dbReference type="NCBI Taxonomy" id="1387197"/>
    <lineage>
        <taxon>Bacteria</taxon>
        <taxon>Pseudomonadati</taxon>
        <taxon>Pseudomonadota</taxon>
        <taxon>Gammaproteobacteria</taxon>
        <taxon>Orbales</taxon>
        <taxon>Orbaceae</taxon>
        <taxon>Candidatus Schmidhempelia</taxon>
    </lineage>
</organism>
<comment type="caution">
    <text evidence="3">The sequence shown here is derived from an EMBL/GenBank/DDBJ whole genome shotgun (WGS) entry which is preliminary data.</text>
</comment>
<evidence type="ECO:0000259" key="2">
    <source>
        <dbReference type="Pfam" id="PF20455"/>
    </source>
</evidence>
<sequence>MPSKYRPQLFGWIGDLDKGPRSVPLHDDRLIYANDNYCAFRRKIASDQIFYLFLSFIALILGCAATITSFLLIINFKLNTETIILFIDIIATILSCAIVYIMVPELYQNLFTRRGSPIIFNRKTNKVYVNESYFFNFKFWRNPLTFLFPTKRRIKEYDWADLHGVVIHNYSRNALTTTILMVCKPGTYQTIDHILLDPARAGSGSTYVWGWINSFMEFYSSARLNDGQYISDEEAQFKRKVIEGQRWPEWMIEAFNATSPAELAEIKQRHNVKD</sequence>
<dbReference type="Pfam" id="PF20455">
    <property type="entry name" value="DUF6708"/>
    <property type="match status" value="1"/>
</dbReference>
<evidence type="ECO:0000313" key="4">
    <source>
        <dbReference type="Proteomes" id="UP000506160"/>
    </source>
</evidence>
<dbReference type="InterPro" id="IPR046554">
    <property type="entry name" value="DUF6708"/>
</dbReference>
<gene>
    <name evidence="3" type="ORF">O970_00625</name>
</gene>
<keyword evidence="1" id="KW-0812">Transmembrane</keyword>
<keyword evidence="4" id="KW-1185">Reference proteome</keyword>
<dbReference type="EMBL" id="AWGA01000009">
    <property type="protein sequence ID" value="TEA28101.1"/>
    <property type="molecule type" value="Genomic_DNA"/>
</dbReference>
<feature type="transmembrane region" description="Helical" evidence="1">
    <location>
        <begin position="82"/>
        <end position="103"/>
    </location>
</feature>
<evidence type="ECO:0000313" key="3">
    <source>
        <dbReference type="EMBL" id="TEA28101.1"/>
    </source>
</evidence>
<dbReference type="Proteomes" id="UP000506160">
    <property type="component" value="Unassembled WGS sequence"/>
</dbReference>
<proteinExistence type="predicted"/>